<evidence type="ECO:0000313" key="3">
    <source>
        <dbReference type="EMBL" id="OCX68123.1"/>
    </source>
</evidence>
<sequence length="117" mass="13671">MLRTIGKFILYIVGAALAVSFVSGLVLTWVQKGPSAINAYIWHQILGFGLLGLLVMLVYGVAKGISETRIREDGYLEHFAQRQKEQKKRAEEAWQRQQEADRRRRSEEENRLRRYYE</sequence>
<gene>
    <name evidence="3" type="ORF">A6M23_18940</name>
</gene>
<keyword evidence="2" id="KW-0812">Transmembrane</keyword>
<evidence type="ECO:0000256" key="2">
    <source>
        <dbReference type="SAM" id="Phobius"/>
    </source>
</evidence>
<dbReference type="RefSeq" id="WP_065974896.1">
    <property type="nucleotide sequence ID" value="NZ_JABBDW010000170.1"/>
</dbReference>
<protein>
    <submittedName>
        <fullName evidence="3">Uncharacterized protein</fullName>
    </submittedName>
</protein>
<evidence type="ECO:0000313" key="4">
    <source>
        <dbReference type="Proteomes" id="UP000095008"/>
    </source>
</evidence>
<dbReference type="GeneID" id="60696713"/>
<feature type="region of interest" description="Disordered" evidence="1">
    <location>
        <begin position="90"/>
        <end position="117"/>
    </location>
</feature>
<keyword evidence="4" id="KW-1185">Reference proteome</keyword>
<keyword evidence="2" id="KW-1133">Transmembrane helix</keyword>
<proteinExistence type="predicted"/>
<dbReference type="EMBL" id="LWRY01000277">
    <property type="protein sequence ID" value="OCX68123.1"/>
    <property type="molecule type" value="Genomic_DNA"/>
</dbReference>
<feature type="transmembrane region" description="Helical" evidence="2">
    <location>
        <begin position="9"/>
        <end position="29"/>
    </location>
</feature>
<dbReference type="AlphaFoldDB" id="A0A1C2HWI7"/>
<feature type="transmembrane region" description="Helical" evidence="2">
    <location>
        <begin position="41"/>
        <end position="62"/>
    </location>
</feature>
<dbReference type="Proteomes" id="UP000095008">
    <property type="component" value="Unassembled WGS sequence"/>
</dbReference>
<reference evidence="3" key="1">
    <citation type="journal article" date="2016" name="Int. J. Mol. Sci.">
        <title>Comparative genomics of the extreme acidophile Acidithiobacillus thiooxidans reveals intraspecific divergence and niche adaptation.</title>
        <authorList>
            <person name="Zhang X."/>
            <person name="Feng X."/>
            <person name="Tao J."/>
            <person name="Ma L."/>
            <person name="Xiao Y."/>
            <person name="Liang Y."/>
            <person name="Liu X."/>
            <person name="Yin H."/>
        </authorList>
    </citation>
    <scope>NUCLEOTIDE SEQUENCE [LARGE SCALE GENOMIC DNA]</scope>
    <source>
        <strain evidence="3">DXS-W</strain>
    </source>
</reference>
<keyword evidence="2" id="KW-0472">Membrane</keyword>
<name>A0A1C2HWI7_ACITH</name>
<accession>A0A1C2HWI7</accession>
<organism evidence="3 4">
    <name type="scientific">Acidithiobacillus thiooxidans</name>
    <name type="common">Thiobacillus thiooxidans</name>
    <dbReference type="NCBI Taxonomy" id="930"/>
    <lineage>
        <taxon>Bacteria</taxon>
        <taxon>Pseudomonadati</taxon>
        <taxon>Pseudomonadota</taxon>
        <taxon>Acidithiobacillia</taxon>
        <taxon>Acidithiobacillales</taxon>
        <taxon>Acidithiobacillaceae</taxon>
        <taxon>Acidithiobacillus</taxon>
    </lineage>
</organism>
<evidence type="ECO:0000256" key="1">
    <source>
        <dbReference type="SAM" id="MobiDB-lite"/>
    </source>
</evidence>
<comment type="caution">
    <text evidence="3">The sequence shown here is derived from an EMBL/GenBank/DDBJ whole genome shotgun (WGS) entry which is preliminary data.</text>
</comment>